<protein>
    <submittedName>
        <fullName evidence="1">Uncharacterized protein</fullName>
    </submittedName>
</protein>
<evidence type="ECO:0000313" key="1">
    <source>
        <dbReference type="EMBL" id="CAI9277208.1"/>
    </source>
</evidence>
<dbReference type="AlphaFoldDB" id="A0AA35YNA7"/>
<dbReference type="PANTHER" id="PTHR33645">
    <property type="entry name" value="AMINOPEPTIDASE (DUF3754)"/>
    <property type="match status" value="1"/>
</dbReference>
<gene>
    <name evidence="1" type="ORF">LSALG_LOCUS17146</name>
</gene>
<proteinExistence type="predicted"/>
<sequence length="200" mass="23591">MLLFKLQTNFNITEHNSDQAEFLKLCKSVEYTIRAWYLLQLEDLMVMVKSNFKICTNEEIDVAQSGQYLLNLPMTVDESKYVIFRRGIGLDKTTDYFIMEKVDIIINRLWGWIMRITRIEKLFSKKPSARVERFQIENLNISLRSLMSKITIQEPTFDRITVVYRRASTKGQKEKGIYVKHFKNIPNGIYGISPSGFFFF</sequence>
<keyword evidence="2" id="KW-1185">Reference proteome</keyword>
<reference evidence="1" key="1">
    <citation type="submission" date="2023-04" db="EMBL/GenBank/DDBJ databases">
        <authorList>
            <person name="Vijverberg K."/>
            <person name="Xiong W."/>
            <person name="Schranz E."/>
        </authorList>
    </citation>
    <scope>NUCLEOTIDE SEQUENCE</scope>
</reference>
<accession>A0AA35YNA7</accession>
<dbReference type="PANTHER" id="PTHR33645:SF11">
    <property type="entry name" value="AMINOPEPTIDASE (DUF3754)"/>
    <property type="match status" value="1"/>
</dbReference>
<name>A0AA35YNA7_LACSI</name>
<dbReference type="Proteomes" id="UP001177003">
    <property type="component" value="Chromosome 3"/>
</dbReference>
<dbReference type="EMBL" id="OX465079">
    <property type="protein sequence ID" value="CAI9277208.1"/>
    <property type="molecule type" value="Genomic_DNA"/>
</dbReference>
<organism evidence="1 2">
    <name type="scientific">Lactuca saligna</name>
    <name type="common">Willowleaf lettuce</name>
    <dbReference type="NCBI Taxonomy" id="75948"/>
    <lineage>
        <taxon>Eukaryota</taxon>
        <taxon>Viridiplantae</taxon>
        <taxon>Streptophyta</taxon>
        <taxon>Embryophyta</taxon>
        <taxon>Tracheophyta</taxon>
        <taxon>Spermatophyta</taxon>
        <taxon>Magnoliopsida</taxon>
        <taxon>eudicotyledons</taxon>
        <taxon>Gunneridae</taxon>
        <taxon>Pentapetalae</taxon>
        <taxon>asterids</taxon>
        <taxon>campanulids</taxon>
        <taxon>Asterales</taxon>
        <taxon>Asteraceae</taxon>
        <taxon>Cichorioideae</taxon>
        <taxon>Cichorieae</taxon>
        <taxon>Lactucinae</taxon>
        <taxon>Lactuca</taxon>
    </lineage>
</organism>
<evidence type="ECO:0000313" key="2">
    <source>
        <dbReference type="Proteomes" id="UP001177003"/>
    </source>
</evidence>